<dbReference type="STRING" id="436010.A0A167SKM7"/>
<name>A0A167SKM7_9AGAM</name>
<accession>A0A167SKM7</accession>
<feature type="non-terminal residue" evidence="1">
    <location>
        <position position="294"/>
    </location>
</feature>
<proteinExistence type="predicted"/>
<reference evidence="1 2" key="1">
    <citation type="journal article" date="2016" name="Mol. Biol. Evol.">
        <title>Comparative Genomics of Early-Diverging Mushroom-Forming Fungi Provides Insights into the Origins of Lignocellulose Decay Capabilities.</title>
        <authorList>
            <person name="Nagy L.G."/>
            <person name="Riley R."/>
            <person name="Tritt A."/>
            <person name="Adam C."/>
            <person name="Daum C."/>
            <person name="Floudas D."/>
            <person name="Sun H."/>
            <person name="Yadav J.S."/>
            <person name="Pangilinan J."/>
            <person name="Larsson K.H."/>
            <person name="Matsuura K."/>
            <person name="Barry K."/>
            <person name="Labutti K."/>
            <person name="Kuo R."/>
            <person name="Ohm R.A."/>
            <person name="Bhattacharya S.S."/>
            <person name="Shirouzu T."/>
            <person name="Yoshinaga Y."/>
            <person name="Martin F.M."/>
            <person name="Grigoriev I.V."/>
            <person name="Hibbett D.S."/>
        </authorList>
    </citation>
    <scope>NUCLEOTIDE SEQUENCE [LARGE SCALE GENOMIC DNA]</scope>
    <source>
        <strain evidence="1 2">CBS 109695</strain>
    </source>
</reference>
<organism evidence="1 2">
    <name type="scientific">Athelia psychrophila</name>
    <dbReference type="NCBI Taxonomy" id="1759441"/>
    <lineage>
        <taxon>Eukaryota</taxon>
        <taxon>Fungi</taxon>
        <taxon>Dikarya</taxon>
        <taxon>Basidiomycota</taxon>
        <taxon>Agaricomycotina</taxon>
        <taxon>Agaricomycetes</taxon>
        <taxon>Agaricomycetidae</taxon>
        <taxon>Atheliales</taxon>
        <taxon>Atheliaceae</taxon>
        <taxon>Athelia</taxon>
    </lineage>
</organism>
<dbReference type="Gene3D" id="2.60.120.650">
    <property type="entry name" value="Cupin"/>
    <property type="match status" value="1"/>
</dbReference>
<dbReference type="OrthoDB" id="1667110at2759"/>
<dbReference type="AlphaFoldDB" id="A0A167SKM7"/>
<sequence length="294" mass="32805">REQANVRRTTSTIFFQPDLAKFIAQEDGKSLSDPGVSFLPQQPSVVYPIFREVFSRNPTRNDVNCMQTACALVLLPILKKELTHLTQARLLIQDVVIEQRELCDACVATPFGERAFCLNCGEEFCGDCSKGFQMSSGITSACISQQSTTSSHQLIPVSSFKKDLLCETIGKMSMMLEASFTPSKEKLSAEKSVEHPGRSDAPVLLRDDYGAFERVWSMGTPIVVNNIQLKGTSQWGPNYFSQRHGAQHVTIINCETGETRVVSLAQFMGSMGRLHIDGEIWKVKDWPPKEDFKD</sequence>
<feature type="non-terminal residue" evidence="1">
    <location>
        <position position="1"/>
    </location>
</feature>
<dbReference type="EMBL" id="KV419191">
    <property type="protein sequence ID" value="KZP02008.1"/>
    <property type="molecule type" value="Genomic_DNA"/>
</dbReference>
<evidence type="ECO:0000313" key="1">
    <source>
        <dbReference type="EMBL" id="KZP02008.1"/>
    </source>
</evidence>
<keyword evidence="2" id="KW-1185">Reference proteome</keyword>
<evidence type="ECO:0000313" key="2">
    <source>
        <dbReference type="Proteomes" id="UP000076532"/>
    </source>
</evidence>
<gene>
    <name evidence="1" type="ORF">FIBSPDRAFT_906249</name>
</gene>
<protein>
    <submittedName>
        <fullName evidence="1">Uncharacterized protein</fullName>
    </submittedName>
</protein>
<dbReference type="Proteomes" id="UP000076532">
    <property type="component" value="Unassembled WGS sequence"/>
</dbReference>